<keyword evidence="2" id="KW-1185">Reference proteome</keyword>
<dbReference type="Proteomes" id="UP001153678">
    <property type="component" value="Unassembled WGS sequence"/>
</dbReference>
<reference evidence="1" key="1">
    <citation type="submission" date="2022-08" db="EMBL/GenBank/DDBJ databases">
        <authorList>
            <person name="Kallberg Y."/>
            <person name="Tangrot J."/>
            <person name="Rosling A."/>
        </authorList>
    </citation>
    <scope>NUCLEOTIDE SEQUENCE</scope>
    <source>
        <strain evidence="1">Wild A</strain>
    </source>
</reference>
<dbReference type="EMBL" id="CAMKVN010000046">
    <property type="protein sequence ID" value="CAI2162686.1"/>
    <property type="molecule type" value="Genomic_DNA"/>
</dbReference>
<proteinExistence type="predicted"/>
<accession>A0A9W4SBA8</accession>
<name>A0A9W4SBA8_9GLOM</name>
<comment type="caution">
    <text evidence="1">The sequence shown here is derived from an EMBL/GenBank/DDBJ whole genome shotgun (WGS) entry which is preliminary data.</text>
</comment>
<gene>
    <name evidence="1" type="ORF">FWILDA_LOCUS685</name>
</gene>
<dbReference type="AlphaFoldDB" id="A0A9W4SBA8"/>
<evidence type="ECO:0000313" key="2">
    <source>
        <dbReference type="Proteomes" id="UP001153678"/>
    </source>
</evidence>
<organism evidence="1 2">
    <name type="scientific">Funneliformis geosporum</name>
    <dbReference type="NCBI Taxonomy" id="1117311"/>
    <lineage>
        <taxon>Eukaryota</taxon>
        <taxon>Fungi</taxon>
        <taxon>Fungi incertae sedis</taxon>
        <taxon>Mucoromycota</taxon>
        <taxon>Glomeromycotina</taxon>
        <taxon>Glomeromycetes</taxon>
        <taxon>Glomerales</taxon>
        <taxon>Glomeraceae</taxon>
        <taxon>Funneliformis</taxon>
    </lineage>
</organism>
<dbReference type="OrthoDB" id="2319705at2759"/>
<protein>
    <submittedName>
        <fullName evidence="1">6824_t:CDS:1</fullName>
    </submittedName>
</protein>
<sequence length="83" mass="9319">MTKENIIPVVNQQKLVEEVRELEENSGSDFVSERGKGGYGPMPFVDEATALIVARTDDIMNRLEGKYPNIVKIFKHNPKGTVE</sequence>
<evidence type="ECO:0000313" key="1">
    <source>
        <dbReference type="EMBL" id="CAI2162686.1"/>
    </source>
</evidence>